<keyword evidence="5" id="KW-1185">Reference proteome</keyword>
<dbReference type="GO" id="GO:0008610">
    <property type="term" value="P:lipid biosynthetic process"/>
    <property type="evidence" value="ECO:0007669"/>
    <property type="project" value="TreeGrafter"/>
</dbReference>
<accession>A0A3M2MAQ2</accession>
<dbReference type="PANTHER" id="PTHR11487">
    <property type="entry name" value="THIOESTERASE"/>
    <property type="match status" value="1"/>
</dbReference>
<dbReference type="RefSeq" id="WP_122181688.1">
    <property type="nucleotide sequence ID" value="NZ_RFFJ01000001.1"/>
</dbReference>
<dbReference type="Proteomes" id="UP000278673">
    <property type="component" value="Unassembled WGS sequence"/>
</dbReference>
<feature type="domain" description="Thioesterase TesA-like" evidence="3">
    <location>
        <begin position="26"/>
        <end position="248"/>
    </location>
</feature>
<dbReference type="SMART" id="SM00824">
    <property type="entry name" value="PKS_TE"/>
    <property type="match status" value="1"/>
</dbReference>
<keyword evidence="2" id="KW-0378">Hydrolase</keyword>
<dbReference type="PANTHER" id="PTHR11487:SF0">
    <property type="entry name" value="S-ACYL FATTY ACID SYNTHASE THIOESTERASE, MEDIUM CHAIN"/>
    <property type="match status" value="1"/>
</dbReference>
<dbReference type="GO" id="GO:0016787">
    <property type="term" value="F:hydrolase activity"/>
    <property type="evidence" value="ECO:0007669"/>
    <property type="project" value="UniProtKB-KW"/>
</dbReference>
<dbReference type="Pfam" id="PF00975">
    <property type="entry name" value="Thioesterase"/>
    <property type="match status" value="1"/>
</dbReference>
<dbReference type="InterPro" id="IPR020802">
    <property type="entry name" value="TesA-like"/>
</dbReference>
<evidence type="ECO:0000313" key="5">
    <source>
        <dbReference type="Proteomes" id="UP000278673"/>
    </source>
</evidence>
<reference evidence="4 5" key="1">
    <citation type="submission" date="2018-10" db="EMBL/GenBank/DDBJ databases">
        <title>Isolation, diversity and antifungal activity of actinobacteria from wheat.</title>
        <authorList>
            <person name="Han C."/>
        </authorList>
    </citation>
    <scope>NUCLEOTIDE SEQUENCE [LARGE SCALE GENOMIC DNA]</scope>
    <source>
        <strain evidence="4 5">NEAU-YY642</strain>
    </source>
</reference>
<dbReference type="EMBL" id="RFFJ01000001">
    <property type="protein sequence ID" value="RMI46687.1"/>
    <property type="molecule type" value="Genomic_DNA"/>
</dbReference>
<comment type="caution">
    <text evidence="4">The sequence shown here is derived from an EMBL/GenBank/DDBJ whole genome shotgun (WGS) entry which is preliminary data.</text>
</comment>
<evidence type="ECO:0000259" key="3">
    <source>
        <dbReference type="SMART" id="SM00824"/>
    </source>
</evidence>
<evidence type="ECO:0000256" key="2">
    <source>
        <dbReference type="ARBA" id="ARBA00022801"/>
    </source>
</evidence>
<evidence type="ECO:0000256" key="1">
    <source>
        <dbReference type="ARBA" id="ARBA00007169"/>
    </source>
</evidence>
<proteinExistence type="inferred from homology"/>
<dbReference type="InterPro" id="IPR012223">
    <property type="entry name" value="TEII"/>
</dbReference>
<dbReference type="SUPFAM" id="SSF53474">
    <property type="entry name" value="alpha/beta-Hydrolases"/>
    <property type="match status" value="1"/>
</dbReference>
<protein>
    <submittedName>
        <fullName evidence="4">Thioesterase</fullName>
    </submittedName>
</protein>
<evidence type="ECO:0000313" key="4">
    <source>
        <dbReference type="EMBL" id="RMI46687.1"/>
    </source>
</evidence>
<gene>
    <name evidence="4" type="ORF">EBN88_00165</name>
</gene>
<dbReference type="Gene3D" id="3.40.50.1820">
    <property type="entry name" value="alpha/beta hydrolase"/>
    <property type="match status" value="1"/>
</dbReference>
<dbReference type="AlphaFoldDB" id="A0A3M2MAQ2"/>
<comment type="similarity">
    <text evidence="1">Belongs to the thioesterase family.</text>
</comment>
<dbReference type="InterPro" id="IPR001031">
    <property type="entry name" value="Thioesterase"/>
</dbReference>
<dbReference type="InterPro" id="IPR029058">
    <property type="entry name" value="AB_hydrolase_fold"/>
</dbReference>
<organism evidence="4 5">
    <name type="scientific">Streptomyces triticirhizae</name>
    <dbReference type="NCBI Taxonomy" id="2483353"/>
    <lineage>
        <taxon>Bacteria</taxon>
        <taxon>Bacillati</taxon>
        <taxon>Actinomycetota</taxon>
        <taxon>Actinomycetes</taxon>
        <taxon>Kitasatosporales</taxon>
        <taxon>Streptomycetaceae</taxon>
        <taxon>Streptomyces</taxon>
    </lineage>
</organism>
<sequence>MAQEIVDPGPWLRRPFARPGARLHLVCLPHAGGAASSLRPWQSLLPEEIDVLTVQYPGREDRFPDALVDTMDHLVREVVAALVPVLDRPYALFGHSMGSAVAYEVALELPRIGHPPPVRLLASGRPAPHRVPEGDVHLRSDEGLVDDMVRLGGTPREVLADPDLRAAVLRYVRNDYRLIERYRPTRPRTLPCPVSVFVGEDDPECGPDEARTWAATTRTPPSVTVFPGGHFFLAPQRERVAATVCRDLGFPAPRPNRTWPSTP</sequence>
<name>A0A3M2MAQ2_9ACTN</name>